<feature type="transmembrane region" description="Helical" evidence="2">
    <location>
        <begin position="12"/>
        <end position="38"/>
    </location>
</feature>
<feature type="region of interest" description="Disordered" evidence="1">
    <location>
        <begin position="277"/>
        <end position="299"/>
    </location>
</feature>
<gene>
    <name evidence="3" type="ORF">DFP72DRAFT_865238</name>
</gene>
<evidence type="ECO:0000256" key="2">
    <source>
        <dbReference type="SAM" id="Phobius"/>
    </source>
</evidence>
<dbReference type="OrthoDB" id="2552042at2759"/>
<comment type="caution">
    <text evidence="3">The sequence shown here is derived from an EMBL/GenBank/DDBJ whole genome shotgun (WGS) entry which is preliminary data.</text>
</comment>
<dbReference type="AlphaFoldDB" id="A0A8H6MES4"/>
<sequence length="299" mass="32997">MKPRDYCCCAIPTVNAGIYATLIEQFLIGILVGALSLATPRIVGAATPTFAPWILAIICFVAAGVQVLGFIGVSKEKPTLYRRYVTLHGLITAAAFAVAAAWAIISAVKHSDAQTRCIQDWFGGDSTISAADTLCNIFPWVDVGIMGGLWVILAIFHVYLFIVISSYGAGQRQDHKDYDRINDPSLPLTKGNNDIPLSDRNDTAWDAREDYATSYPRNYTHVRQNSSVSATDVLTEPVQQPIDDKYQNYDYNTSYQPYTDNTAQQTYDYNQQAAPTAYSGYTGHQDGGVRRHSTRQSRS</sequence>
<feature type="compositionally biased region" description="Basic residues" evidence="1">
    <location>
        <begin position="290"/>
        <end position="299"/>
    </location>
</feature>
<proteinExistence type="predicted"/>
<dbReference type="EMBL" id="JACGCI010000001">
    <property type="protein sequence ID" value="KAF6765965.1"/>
    <property type="molecule type" value="Genomic_DNA"/>
</dbReference>
<evidence type="ECO:0000313" key="3">
    <source>
        <dbReference type="EMBL" id="KAF6765965.1"/>
    </source>
</evidence>
<accession>A0A8H6MES4</accession>
<feature type="region of interest" description="Disordered" evidence="1">
    <location>
        <begin position="174"/>
        <end position="201"/>
    </location>
</feature>
<keyword evidence="2" id="KW-1133">Transmembrane helix</keyword>
<keyword evidence="2" id="KW-0472">Membrane</keyword>
<keyword evidence="4" id="KW-1185">Reference proteome</keyword>
<reference evidence="3 4" key="1">
    <citation type="submission" date="2020-07" db="EMBL/GenBank/DDBJ databases">
        <title>Comparative genomics of pyrophilous fungi reveals a link between fire events and developmental genes.</title>
        <authorList>
            <consortium name="DOE Joint Genome Institute"/>
            <person name="Steindorff A.S."/>
            <person name="Carver A."/>
            <person name="Calhoun S."/>
            <person name="Stillman K."/>
            <person name="Liu H."/>
            <person name="Lipzen A."/>
            <person name="Pangilinan J."/>
            <person name="Labutti K."/>
            <person name="Bruns T.D."/>
            <person name="Grigoriev I.V."/>
        </authorList>
    </citation>
    <scope>NUCLEOTIDE SEQUENCE [LARGE SCALE GENOMIC DNA]</scope>
    <source>
        <strain evidence="3 4">CBS 144469</strain>
    </source>
</reference>
<feature type="transmembrane region" description="Helical" evidence="2">
    <location>
        <begin position="85"/>
        <end position="105"/>
    </location>
</feature>
<name>A0A8H6MES4_9AGAR</name>
<feature type="region of interest" description="Disordered" evidence="1">
    <location>
        <begin position="226"/>
        <end position="259"/>
    </location>
</feature>
<evidence type="ECO:0000256" key="1">
    <source>
        <dbReference type="SAM" id="MobiDB-lite"/>
    </source>
</evidence>
<dbReference type="Proteomes" id="UP000521943">
    <property type="component" value="Unassembled WGS sequence"/>
</dbReference>
<protein>
    <submittedName>
        <fullName evidence="3">Uncharacterized protein</fullName>
    </submittedName>
</protein>
<organism evidence="3 4">
    <name type="scientific">Ephemerocybe angulata</name>
    <dbReference type="NCBI Taxonomy" id="980116"/>
    <lineage>
        <taxon>Eukaryota</taxon>
        <taxon>Fungi</taxon>
        <taxon>Dikarya</taxon>
        <taxon>Basidiomycota</taxon>
        <taxon>Agaricomycotina</taxon>
        <taxon>Agaricomycetes</taxon>
        <taxon>Agaricomycetidae</taxon>
        <taxon>Agaricales</taxon>
        <taxon>Agaricineae</taxon>
        <taxon>Psathyrellaceae</taxon>
        <taxon>Ephemerocybe</taxon>
    </lineage>
</organism>
<feature type="transmembrane region" description="Helical" evidence="2">
    <location>
        <begin position="148"/>
        <end position="170"/>
    </location>
</feature>
<evidence type="ECO:0000313" key="4">
    <source>
        <dbReference type="Proteomes" id="UP000521943"/>
    </source>
</evidence>
<keyword evidence="2" id="KW-0812">Transmembrane</keyword>
<feature type="compositionally biased region" description="Polar residues" evidence="1">
    <location>
        <begin position="249"/>
        <end position="259"/>
    </location>
</feature>
<feature type="transmembrane region" description="Helical" evidence="2">
    <location>
        <begin position="50"/>
        <end position="73"/>
    </location>
</feature>